<evidence type="ECO:0008006" key="3">
    <source>
        <dbReference type="Google" id="ProtNLM"/>
    </source>
</evidence>
<accession>A0A1G9I7Y6</accession>
<evidence type="ECO:0000313" key="2">
    <source>
        <dbReference type="Proteomes" id="UP000199555"/>
    </source>
</evidence>
<dbReference type="OrthoDB" id="283948at2"/>
<evidence type="ECO:0000313" key="1">
    <source>
        <dbReference type="EMBL" id="SDL21165.1"/>
    </source>
</evidence>
<dbReference type="RefSeq" id="WP_090755168.1">
    <property type="nucleotide sequence ID" value="NZ_FNGE01000007.1"/>
</dbReference>
<dbReference type="Proteomes" id="UP000199555">
    <property type="component" value="Unassembled WGS sequence"/>
</dbReference>
<proteinExistence type="predicted"/>
<dbReference type="AlphaFoldDB" id="A0A1G9I7Y6"/>
<sequence length="236" mass="25587">MTPLAESALLEVWDRVGTAPQPLRPAVLLDALRAGMGEVGDPADSLPVGRRDRALIELRQRLFGSRMRCAANCPRCAARVELDLDLDRMQAEAPPAELALVRMKGGTLRLRPPTTRDIARVLAGPASGRVEALVRRCALDPLPDPLPPALVEAASVALHEADPDAEIVLTLTCPDCGTAWDAPFDIAACLWGDILLAARRLLREVHHLATAYGWSEAEILAVPPRRRREYLLIGGL</sequence>
<dbReference type="STRING" id="525640.SAMN04487971_107173"/>
<name>A0A1G9I7Y6_9RHOB</name>
<reference evidence="2" key="1">
    <citation type="submission" date="2016-10" db="EMBL/GenBank/DDBJ databases">
        <authorList>
            <person name="Varghese N."/>
            <person name="Submissions S."/>
        </authorList>
    </citation>
    <scope>NUCLEOTIDE SEQUENCE [LARGE SCALE GENOMIC DNA]</scope>
    <source>
        <strain evidence="2">CGMCC 1.7655</strain>
    </source>
</reference>
<keyword evidence="2" id="KW-1185">Reference proteome</keyword>
<gene>
    <name evidence="1" type="ORF">SAMN04487971_107173</name>
</gene>
<organism evidence="1 2">
    <name type="scientific">Paracoccus chinensis</name>
    <dbReference type="NCBI Taxonomy" id="525640"/>
    <lineage>
        <taxon>Bacteria</taxon>
        <taxon>Pseudomonadati</taxon>
        <taxon>Pseudomonadota</taxon>
        <taxon>Alphaproteobacteria</taxon>
        <taxon>Rhodobacterales</taxon>
        <taxon>Paracoccaceae</taxon>
        <taxon>Paracoccus</taxon>
    </lineage>
</organism>
<dbReference type="EMBL" id="FNGE01000007">
    <property type="protein sequence ID" value="SDL21165.1"/>
    <property type="molecule type" value="Genomic_DNA"/>
</dbReference>
<protein>
    <recommendedName>
        <fullName evidence="3">Phage baseplate protein</fullName>
    </recommendedName>
</protein>